<feature type="binding site" evidence="12">
    <location>
        <position position="72"/>
    </location>
    <ligand>
        <name>Mg(2+)</name>
        <dbReference type="ChEBI" id="CHEBI:18420"/>
        <label>1</label>
    </ligand>
</feature>
<evidence type="ECO:0000256" key="1">
    <source>
        <dbReference type="ARBA" id="ARBA00010702"/>
    </source>
</evidence>
<dbReference type="InterPro" id="IPR005502">
    <property type="entry name" value="Ribosyl_crysJ1"/>
</dbReference>
<comment type="cofactor">
    <cofactor evidence="12">
        <name>Mg(2+)</name>
        <dbReference type="ChEBI" id="CHEBI:18420"/>
    </cofactor>
    <text evidence="12">Binds 2 magnesium ions per subunit.</text>
</comment>
<evidence type="ECO:0000256" key="4">
    <source>
        <dbReference type="ARBA" id="ARBA00041057"/>
    </source>
</evidence>
<feature type="binding site" evidence="12">
    <location>
        <position position="296"/>
    </location>
    <ligand>
        <name>Mg(2+)</name>
        <dbReference type="ChEBI" id="CHEBI:18420"/>
        <label>1</label>
    </ligand>
</feature>
<protein>
    <recommendedName>
        <fullName evidence="4">ADP-ribosylhydrolase ARH3</fullName>
        <ecNumber evidence="2">3.2.1.143</ecNumber>
    </recommendedName>
    <alternativeName>
        <fullName evidence="5">ADP-ribose glycohydrolase ARH3</fullName>
    </alternativeName>
    <alternativeName>
        <fullName evidence="6">ADP-ribosylhydrolase 3</fullName>
    </alternativeName>
    <alternativeName>
        <fullName evidence="9">O-acetyl-ADP-ribose deacetylase ARH3</fullName>
    </alternativeName>
    <alternativeName>
        <fullName evidence="10">Poly(ADP-ribose) glycohydrolase ARH3</fullName>
    </alternativeName>
    <alternativeName>
        <fullName evidence="8">[Protein ADP-ribosylarginine] hydrolase-like protein 2</fullName>
    </alternativeName>
    <alternativeName>
        <fullName evidence="7">[Protein ADP-ribosylserine] hydrolase</fullName>
    </alternativeName>
</protein>
<feature type="binding site" evidence="12">
    <location>
        <position position="293"/>
    </location>
    <ligand>
        <name>Mg(2+)</name>
        <dbReference type="ChEBI" id="CHEBI:18420"/>
        <label>1</label>
    </ligand>
</feature>
<dbReference type="GO" id="GO:0046872">
    <property type="term" value="F:metal ion binding"/>
    <property type="evidence" value="ECO:0007669"/>
    <property type="project" value="UniProtKB-KW"/>
</dbReference>
<evidence type="ECO:0000256" key="12">
    <source>
        <dbReference type="PIRSR" id="PIRSR605502-1"/>
    </source>
</evidence>
<reference evidence="13" key="1">
    <citation type="submission" date="2023-06" db="EMBL/GenBank/DDBJ databases">
        <title>Conoideocrella luteorostrata (Hypocreales: Clavicipitaceae), a potential biocontrol fungus for elongate hemlock scale in United States Christmas tree production areas.</title>
        <authorList>
            <person name="Barrett H."/>
            <person name="Lovett B."/>
            <person name="Macias A.M."/>
            <person name="Stajich J.E."/>
            <person name="Kasson M.T."/>
        </authorList>
    </citation>
    <scope>NUCLEOTIDE SEQUENCE</scope>
    <source>
        <strain evidence="13">ARSEF 14590</strain>
    </source>
</reference>
<accession>A0AAJ0FT05</accession>
<dbReference type="Proteomes" id="UP001251528">
    <property type="component" value="Unassembled WGS sequence"/>
</dbReference>
<dbReference type="Gene3D" id="1.10.4080.10">
    <property type="entry name" value="ADP-ribosylation/Crystallin J1"/>
    <property type="match status" value="1"/>
</dbReference>
<dbReference type="Pfam" id="PF03747">
    <property type="entry name" value="ADP_ribosyl_GH"/>
    <property type="match status" value="1"/>
</dbReference>
<proteinExistence type="inferred from homology"/>
<feature type="binding site" evidence="12">
    <location>
        <position position="71"/>
    </location>
    <ligand>
        <name>Mg(2+)</name>
        <dbReference type="ChEBI" id="CHEBI:18420"/>
        <label>1</label>
    </ligand>
</feature>
<dbReference type="PANTHER" id="PTHR16222">
    <property type="entry name" value="ADP-RIBOSYLGLYCOHYDROLASE"/>
    <property type="match status" value="1"/>
</dbReference>
<dbReference type="EC" id="3.2.1.143" evidence="2"/>
<dbReference type="InterPro" id="IPR036705">
    <property type="entry name" value="Ribosyl_crysJ1_sf"/>
</dbReference>
<evidence type="ECO:0000313" key="13">
    <source>
        <dbReference type="EMBL" id="KAK2590203.1"/>
    </source>
</evidence>
<evidence type="ECO:0000313" key="14">
    <source>
        <dbReference type="Proteomes" id="UP001251528"/>
    </source>
</evidence>
<evidence type="ECO:0000256" key="8">
    <source>
        <dbReference type="ARBA" id="ARBA00042850"/>
    </source>
</evidence>
<keyword evidence="12" id="KW-0479">Metal-binding</keyword>
<keyword evidence="14" id="KW-1185">Reference proteome</keyword>
<evidence type="ECO:0000256" key="7">
    <source>
        <dbReference type="ARBA" id="ARBA00042722"/>
    </source>
</evidence>
<name>A0AAJ0FT05_9HYPO</name>
<dbReference type="InterPro" id="IPR050792">
    <property type="entry name" value="ADP-ribosylglycohydrolase"/>
</dbReference>
<dbReference type="EMBL" id="JASWJB010000471">
    <property type="protein sequence ID" value="KAK2590203.1"/>
    <property type="molecule type" value="Genomic_DNA"/>
</dbReference>
<feature type="binding site" evidence="12">
    <location>
        <position position="70"/>
    </location>
    <ligand>
        <name>Mg(2+)</name>
        <dbReference type="ChEBI" id="CHEBI:18420"/>
        <label>1</label>
    </ligand>
</feature>
<evidence type="ECO:0000256" key="3">
    <source>
        <dbReference type="ARBA" id="ARBA00022801"/>
    </source>
</evidence>
<evidence type="ECO:0000256" key="9">
    <source>
        <dbReference type="ARBA" id="ARBA00043187"/>
    </source>
</evidence>
<feature type="binding site" evidence="12">
    <location>
        <position position="295"/>
    </location>
    <ligand>
        <name>Mg(2+)</name>
        <dbReference type="ChEBI" id="CHEBI:18420"/>
        <label>1</label>
    </ligand>
</feature>
<dbReference type="PANTHER" id="PTHR16222:SF24">
    <property type="entry name" value="ADP-RIBOSYLHYDROLASE ARH3"/>
    <property type="match status" value="1"/>
</dbReference>
<comment type="similarity">
    <text evidence="1">Belongs to the ADP-ribosylglycohydrolase family.</text>
</comment>
<keyword evidence="3" id="KW-0378">Hydrolase</keyword>
<evidence type="ECO:0000256" key="2">
    <source>
        <dbReference type="ARBA" id="ARBA00012255"/>
    </source>
</evidence>
<evidence type="ECO:0000256" key="11">
    <source>
        <dbReference type="ARBA" id="ARBA00049015"/>
    </source>
</evidence>
<comment type="caution">
    <text evidence="13">The sequence shown here is derived from an EMBL/GenBank/DDBJ whole genome shotgun (WGS) entry which is preliminary data.</text>
</comment>
<evidence type="ECO:0000256" key="10">
    <source>
        <dbReference type="ARBA" id="ARBA00043193"/>
    </source>
</evidence>
<keyword evidence="12" id="KW-0460">Magnesium</keyword>
<dbReference type="AlphaFoldDB" id="A0AAJ0FT05"/>
<evidence type="ECO:0000256" key="5">
    <source>
        <dbReference type="ARBA" id="ARBA00042398"/>
    </source>
</evidence>
<dbReference type="SUPFAM" id="SSF101478">
    <property type="entry name" value="ADP-ribosylglycohydrolase"/>
    <property type="match status" value="1"/>
</dbReference>
<gene>
    <name evidence="13" type="ORF">QQS21_012119</name>
</gene>
<evidence type="ECO:0000256" key="6">
    <source>
        <dbReference type="ARBA" id="ARBA00042471"/>
    </source>
</evidence>
<organism evidence="13 14">
    <name type="scientific">Conoideocrella luteorostrata</name>
    <dbReference type="NCBI Taxonomy" id="1105319"/>
    <lineage>
        <taxon>Eukaryota</taxon>
        <taxon>Fungi</taxon>
        <taxon>Dikarya</taxon>
        <taxon>Ascomycota</taxon>
        <taxon>Pezizomycotina</taxon>
        <taxon>Sordariomycetes</taxon>
        <taxon>Hypocreomycetidae</taxon>
        <taxon>Hypocreales</taxon>
        <taxon>Clavicipitaceae</taxon>
        <taxon>Conoideocrella</taxon>
    </lineage>
</organism>
<comment type="catalytic activity">
    <reaction evidence="11">
        <text>alpha-NAD(+) + H2O = ADP-D-ribose + nicotinamide + H(+)</text>
        <dbReference type="Rhea" id="RHEA:68792"/>
        <dbReference type="ChEBI" id="CHEBI:15377"/>
        <dbReference type="ChEBI" id="CHEBI:15378"/>
        <dbReference type="ChEBI" id="CHEBI:17154"/>
        <dbReference type="ChEBI" id="CHEBI:57967"/>
        <dbReference type="ChEBI" id="CHEBI:77017"/>
    </reaction>
</comment>
<sequence length="338" mass="36496">MQDLSRPPGSRHLSQCQSRAVGALLGVHAGDSLGASLEFKTHSQIRRTHPEGLREIIGGGPFSWPAGHATDDTDMTRAVLLAYRDISVNPSSVKDVALLAGDHFLSWYTGDWPGRRRGSRPVDIGGATREGLYKFKKTHDPDKSGAGKGSCGNGSLMRCIPTGLFQRDPQKLIEESMRISRITHTDEKCTISCAVYNRIAGSLVAGTSVEEAIHHGMEVAEQLEGQTSGPVGEAVLLGKRLSIEQMAWNGPVRELKGCCSGYVLESLSLAIAAILDRRSLEDVLVDVVRIGKDTDTNGAVAGGLLGARDGVEAIPARWKDKLQFREEFMTIGLELLKE</sequence>
<dbReference type="GO" id="GO:0004649">
    <property type="term" value="F:poly(ADP-ribose) glycohydrolase activity"/>
    <property type="evidence" value="ECO:0007669"/>
    <property type="project" value="UniProtKB-EC"/>
</dbReference>